<name>A0A0G4AT69_9BACT</name>
<feature type="transmembrane region" description="Helical" evidence="1">
    <location>
        <begin position="76"/>
        <end position="102"/>
    </location>
</feature>
<feature type="transmembrane region" description="Helical" evidence="1">
    <location>
        <begin position="198"/>
        <end position="216"/>
    </location>
</feature>
<dbReference type="STRING" id="1619007.UX70_C0001G0219"/>
<evidence type="ECO:0000313" key="2">
    <source>
        <dbReference type="EMBL" id="AKM77947.1"/>
    </source>
</evidence>
<dbReference type="EMBL" id="CP011209">
    <property type="protein sequence ID" value="AKM77947.1"/>
    <property type="molecule type" value="Genomic_DNA"/>
</dbReference>
<feature type="transmembrane region" description="Helical" evidence="1">
    <location>
        <begin position="9"/>
        <end position="27"/>
    </location>
</feature>
<gene>
    <name evidence="2" type="ORF">UX70_C0001G0219</name>
</gene>
<dbReference type="Proteomes" id="UP000035656">
    <property type="component" value="Chromosome"/>
</dbReference>
<sequence length="222" mass="23698">MQTIAKRRGLFILRMVIPAIAVIPLMALPTNVFFVASVITILTLIFGIFGVGQALGEDRAKGALQTIAVAPIRPVYVVWGEIIANTLIMTVQFLPLLAGIWLLSPSGAGEAIGAHSFAFLSTALFASTVGVLLVPFVAEMRTLLFASSMFAILTASGVLVPLRSATQLAIAKWIPATYLYQGTMLLFGKESIVSTGEILLLSIFPTLVILAGVELISKRIIR</sequence>
<protein>
    <submittedName>
        <fullName evidence="2">ABC transporter</fullName>
    </submittedName>
</protein>
<feature type="transmembrane region" description="Helical" evidence="1">
    <location>
        <begin position="114"/>
        <end position="136"/>
    </location>
</feature>
<keyword evidence="1" id="KW-1133">Transmembrane helix</keyword>
<feature type="transmembrane region" description="Helical" evidence="1">
    <location>
        <begin position="33"/>
        <end position="55"/>
    </location>
</feature>
<dbReference type="KEGG" id="pwo:UX70_C0001G0219"/>
<keyword evidence="1" id="KW-0472">Membrane</keyword>
<dbReference type="AlphaFoldDB" id="A0A0G4AT69"/>
<evidence type="ECO:0000256" key="1">
    <source>
        <dbReference type="SAM" id="Phobius"/>
    </source>
</evidence>
<reference evidence="2 3" key="1">
    <citation type="journal article" date="2015" name="Nature">
        <title>rRNA introns, odd ribosomes, and small enigmatic genomes across a large radiation of phyla.</title>
        <authorList>
            <person name="Brown C.T."/>
            <person name="Hug L.A."/>
            <person name="Thomas B.C."/>
            <person name="Sharon I."/>
            <person name="Castelle C.J."/>
            <person name="Singh A."/>
            <person name="Wilkins M.J."/>
            <person name="Williams K.H."/>
            <person name="Banfield J.F."/>
        </authorList>
    </citation>
    <scope>NUCLEOTIDE SEQUENCE [LARGE SCALE GENOMIC DNA]</scope>
</reference>
<evidence type="ECO:0000313" key="3">
    <source>
        <dbReference type="Proteomes" id="UP000035656"/>
    </source>
</evidence>
<organism evidence="2 3">
    <name type="scientific">Candidatus Wolfebacteria bacterium GW2011_GWB1_47_1</name>
    <dbReference type="NCBI Taxonomy" id="1619007"/>
    <lineage>
        <taxon>Bacteria</taxon>
        <taxon>Candidatus Wolfeibacteriota</taxon>
    </lineage>
</organism>
<keyword evidence="1" id="KW-0812">Transmembrane</keyword>
<accession>A0A0G4AT69</accession>
<proteinExistence type="predicted"/>
<feature type="transmembrane region" description="Helical" evidence="1">
    <location>
        <begin position="143"/>
        <end position="162"/>
    </location>
</feature>